<name>A0ACC1NR45_9HYPO</name>
<sequence length="761" mass="86278">MVSQQDVASPETHNQDTVSNSSDVRFEQVNVLEKFSDSDHASAESFVITNPDGQEEIVGVHDPRVRDIPVYVRRIVSFSDDTTEPTITFRYFLLSIFFIVPGAFLSQMAQFRTTFAPYSIFFVQIASNYAGIWLAKFLPSKYVKVPFTRWSFSLNPGPFSTKEHVLVTISAASGATYNLGYTPIVIAELYFGHRINGAVAVFFMLAITWTGYSYAALARQFLIYDPQYPWFQALCQAALFETQKKQRNNPTRLSRKQMTVFFSVLAGVLLWQFLPEFIFPMLGSLAILCWVAPHNETANFIGAGFGGMGFLNLSLDWSNVGAYFSFFLTPWWTQVIIFAGFACSSWVLIPIAKFGNIGAKWNHQLMSNRVFLKNGTAYPLTELLTPDNTLNETAYAHLGELYVGPQFLWNTFFEYASYASALVWMGIFGWSQMKSSLSKYRQRRQGNNSTKITEQYADQINILQRPYDEIPLSWFVGLFLVSLIILVVLTAKNLLFIPLWTYFVAIGTVNELWYGLMVNTISGYKHPVGASTYSSIAGDAWYRAQLNLQDMKIGHYMHIPPKAVFFSQVFGSLIGIPIDYAVIRWVLNTKSEYISGAVQDPAHQWTGQTIAGYLTMGVQYVLVGPSRLYSQDIYRPIPYGFLVGAVAPVVIFGLHKAFPRAKLELFNTTIFFSCLSFFYGNISTGYTSSFIGGFVVMYWAFRYRYDLWAKWNYIIAAAFDAGFNFNMLLVFLFFGAGKIVKMPHWWGNNAESSERCFALNN</sequence>
<organism evidence="1 2">
    <name type="scientific">Zarea fungicola</name>
    <dbReference type="NCBI Taxonomy" id="93591"/>
    <lineage>
        <taxon>Eukaryota</taxon>
        <taxon>Fungi</taxon>
        <taxon>Dikarya</taxon>
        <taxon>Ascomycota</taxon>
        <taxon>Pezizomycotina</taxon>
        <taxon>Sordariomycetes</taxon>
        <taxon>Hypocreomycetidae</taxon>
        <taxon>Hypocreales</taxon>
        <taxon>Cordycipitaceae</taxon>
        <taxon>Zarea</taxon>
    </lineage>
</organism>
<accession>A0ACC1NR45</accession>
<keyword evidence="2" id="KW-1185">Reference proteome</keyword>
<dbReference type="Proteomes" id="UP001143910">
    <property type="component" value="Unassembled WGS sequence"/>
</dbReference>
<evidence type="ECO:0000313" key="1">
    <source>
        <dbReference type="EMBL" id="KAJ2981800.1"/>
    </source>
</evidence>
<protein>
    <submittedName>
        <fullName evidence="1">Uncharacterized protein</fullName>
    </submittedName>
</protein>
<comment type="caution">
    <text evidence="1">The sequence shown here is derived from an EMBL/GenBank/DDBJ whole genome shotgun (WGS) entry which is preliminary data.</text>
</comment>
<gene>
    <name evidence="1" type="ORF">NQ176_g1801</name>
</gene>
<evidence type="ECO:0000313" key="2">
    <source>
        <dbReference type="Proteomes" id="UP001143910"/>
    </source>
</evidence>
<proteinExistence type="predicted"/>
<reference evidence="1" key="1">
    <citation type="submission" date="2022-08" db="EMBL/GenBank/DDBJ databases">
        <title>Genome Sequence of Lecanicillium fungicola.</title>
        <authorList>
            <person name="Buettner E."/>
        </authorList>
    </citation>
    <scope>NUCLEOTIDE SEQUENCE</scope>
    <source>
        <strain evidence="1">Babe33</strain>
    </source>
</reference>
<dbReference type="EMBL" id="JANJQO010000110">
    <property type="protein sequence ID" value="KAJ2981800.1"/>
    <property type="molecule type" value="Genomic_DNA"/>
</dbReference>